<keyword evidence="1" id="KW-0175">Coiled coil</keyword>
<evidence type="ECO:0000256" key="2">
    <source>
        <dbReference type="SAM" id="MobiDB-lite"/>
    </source>
</evidence>
<dbReference type="InParanoid" id="A0A7J7BX16"/>
<feature type="coiled-coil region" evidence="1">
    <location>
        <begin position="112"/>
        <end position="158"/>
    </location>
</feature>
<reference evidence="3 4" key="1">
    <citation type="journal article" date="2020" name="Nat. Commun.">
        <title>Genome of Tripterygium wilfordii and identification of cytochrome P450 involved in triptolide biosynthesis.</title>
        <authorList>
            <person name="Tu L."/>
            <person name="Su P."/>
            <person name="Zhang Z."/>
            <person name="Gao L."/>
            <person name="Wang J."/>
            <person name="Hu T."/>
            <person name="Zhou J."/>
            <person name="Zhang Y."/>
            <person name="Zhao Y."/>
            <person name="Liu Y."/>
            <person name="Song Y."/>
            <person name="Tong Y."/>
            <person name="Lu Y."/>
            <person name="Yang J."/>
            <person name="Xu C."/>
            <person name="Jia M."/>
            <person name="Peters R.J."/>
            <person name="Huang L."/>
            <person name="Gao W."/>
        </authorList>
    </citation>
    <scope>NUCLEOTIDE SEQUENCE [LARGE SCALE GENOMIC DNA]</scope>
    <source>
        <strain evidence="4">cv. XIE 37</strain>
        <tissue evidence="3">Leaf</tissue>
    </source>
</reference>
<dbReference type="FunCoup" id="A0A7J7BX16">
    <property type="interactions" value="331"/>
</dbReference>
<sequence>MSILQYPDAASASELQVWNNAAFDDGDSEDLNAIKSSWSNLKSSYVNRSQSDCSKENQSPVLGKTHVPLKSSTPVKPLHSNNVIGNSQGKTLKVSLKQGFLEPLSESRSGIIEEKNRDEQKIDMEIEKTQKEINRLSSKLEALRLEKAERKLKTMERRGRIVPAKFMEQKQGVKIQDSSKKIDESLVSRTITNISRRGVSLGPAEIIAGAKSRFLGKQEITPVQPIQSRRKSCFWKLQEIDETKVTKERGKSLSLSPKSRKTASKIPAHKQAATTIGSKKTVKKEDGILATIQPKKLFRDGDKTASTKKPLKSGRVVASRYSQISNHLNGSVTVNDIRKRSLPEIDKEDVQRCDKRRVSHGNAVIQKTDTRVKKRWEIPNELVVYKSVAEDEEPPQSFSAMQQELPRIRIARCVDESARDSGAAKKVDELGGRRSYFAPEEEVADEFVCQALRFEEENHPDEEVEF</sequence>
<organism evidence="3 4">
    <name type="scientific">Tripterygium wilfordii</name>
    <name type="common">Thunder God vine</name>
    <dbReference type="NCBI Taxonomy" id="458696"/>
    <lineage>
        <taxon>Eukaryota</taxon>
        <taxon>Viridiplantae</taxon>
        <taxon>Streptophyta</taxon>
        <taxon>Embryophyta</taxon>
        <taxon>Tracheophyta</taxon>
        <taxon>Spermatophyta</taxon>
        <taxon>Magnoliopsida</taxon>
        <taxon>eudicotyledons</taxon>
        <taxon>Gunneridae</taxon>
        <taxon>Pentapetalae</taxon>
        <taxon>rosids</taxon>
        <taxon>fabids</taxon>
        <taxon>Celastrales</taxon>
        <taxon>Celastraceae</taxon>
        <taxon>Tripterygium</taxon>
    </lineage>
</organism>
<dbReference type="PANTHER" id="PTHR36386:SF1">
    <property type="entry name" value="OS06G0683900 PROTEIN"/>
    <property type="match status" value="1"/>
</dbReference>
<gene>
    <name evidence="3" type="ORF">HS088_TW22G00090</name>
</gene>
<dbReference type="EMBL" id="JAAARO010000022">
    <property type="protein sequence ID" value="KAF5726412.1"/>
    <property type="molecule type" value="Genomic_DNA"/>
</dbReference>
<feature type="compositionally biased region" description="Polar residues" evidence="2">
    <location>
        <begin position="70"/>
        <end position="86"/>
    </location>
</feature>
<name>A0A7J7BX16_TRIWF</name>
<feature type="compositionally biased region" description="Polar residues" evidence="2">
    <location>
        <begin position="50"/>
        <end position="60"/>
    </location>
</feature>
<dbReference type="Proteomes" id="UP000593562">
    <property type="component" value="Unassembled WGS sequence"/>
</dbReference>
<evidence type="ECO:0000256" key="1">
    <source>
        <dbReference type="SAM" id="Coils"/>
    </source>
</evidence>
<comment type="caution">
    <text evidence="3">The sequence shown here is derived from an EMBL/GenBank/DDBJ whole genome shotgun (WGS) entry which is preliminary data.</text>
</comment>
<keyword evidence="4" id="KW-1185">Reference proteome</keyword>
<feature type="region of interest" description="Disordered" evidence="2">
    <location>
        <begin position="248"/>
        <end position="278"/>
    </location>
</feature>
<feature type="region of interest" description="Disordered" evidence="2">
    <location>
        <begin position="50"/>
        <end position="86"/>
    </location>
</feature>
<accession>A0A7J7BX16</accession>
<proteinExistence type="predicted"/>
<dbReference type="AlphaFoldDB" id="A0A7J7BX16"/>
<evidence type="ECO:0000313" key="4">
    <source>
        <dbReference type="Proteomes" id="UP000593562"/>
    </source>
</evidence>
<dbReference type="PANTHER" id="PTHR36386">
    <property type="entry name" value="OS06G0683900 PROTEIN"/>
    <property type="match status" value="1"/>
</dbReference>
<dbReference type="OrthoDB" id="1932658at2759"/>
<evidence type="ECO:0000313" key="3">
    <source>
        <dbReference type="EMBL" id="KAF5726412.1"/>
    </source>
</evidence>
<protein>
    <submittedName>
        <fullName evidence="3">Uncharacterized protein</fullName>
    </submittedName>
</protein>